<comment type="similarity">
    <text evidence="1">Belongs to the carbohydrate kinase PfkB family.</text>
</comment>
<dbReference type="CDD" id="cd01166">
    <property type="entry name" value="KdgK"/>
    <property type="match status" value="1"/>
</dbReference>
<reference evidence="5 6" key="1">
    <citation type="submission" date="2023-01" db="EMBL/GenBank/DDBJ databases">
        <title>Vibrio sp. KJ40-1 sp.nov, isolated from marine algae.</title>
        <authorList>
            <person name="Butt M."/>
            <person name="Kim J.M.J."/>
            <person name="Jeon C.O.C."/>
        </authorList>
    </citation>
    <scope>NUCLEOTIDE SEQUENCE [LARGE SCALE GENOMIC DNA]</scope>
    <source>
        <strain evidence="5 6">KJ40-1</strain>
    </source>
</reference>
<evidence type="ECO:0000313" key="5">
    <source>
        <dbReference type="EMBL" id="MDB1125946.1"/>
    </source>
</evidence>
<keyword evidence="2" id="KW-0808">Transferase</keyword>
<evidence type="ECO:0000256" key="2">
    <source>
        <dbReference type="ARBA" id="ARBA00022679"/>
    </source>
</evidence>
<dbReference type="InterPro" id="IPR029056">
    <property type="entry name" value="Ribokinase-like"/>
</dbReference>
<name>A0ABT4YXP9_9VIBR</name>
<evidence type="ECO:0000313" key="6">
    <source>
        <dbReference type="Proteomes" id="UP001210678"/>
    </source>
</evidence>
<dbReference type="PANTHER" id="PTHR43085:SF15">
    <property type="entry name" value="2-DEHYDRO-3-DEOXYGLUCONOKINASE"/>
    <property type="match status" value="1"/>
</dbReference>
<protein>
    <submittedName>
        <fullName evidence="5">Sugar kinase</fullName>
    </submittedName>
</protein>
<proteinExistence type="inferred from homology"/>
<evidence type="ECO:0000259" key="4">
    <source>
        <dbReference type="Pfam" id="PF00294"/>
    </source>
</evidence>
<dbReference type="Proteomes" id="UP001210678">
    <property type="component" value="Unassembled WGS sequence"/>
</dbReference>
<dbReference type="Gene3D" id="3.40.1190.20">
    <property type="match status" value="1"/>
</dbReference>
<dbReference type="EMBL" id="JAQLOI010000003">
    <property type="protein sequence ID" value="MDB1125946.1"/>
    <property type="molecule type" value="Genomic_DNA"/>
</dbReference>
<organism evidence="5 6">
    <name type="scientific">Vibrio algarum</name>
    <dbReference type="NCBI Taxonomy" id="3020714"/>
    <lineage>
        <taxon>Bacteria</taxon>
        <taxon>Pseudomonadati</taxon>
        <taxon>Pseudomonadota</taxon>
        <taxon>Gammaproteobacteria</taxon>
        <taxon>Vibrionales</taxon>
        <taxon>Vibrionaceae</taxon>
        <taxon>Vibrio</taxon>
    </lineage>
</organism>
<dbReference type="RefSeq" id="WP_272140121.1">
    <property type="nucleotide sequence ID" value="NZ_JAQLOI010000003.1"/>
</dbReference>
<dbReference type="PANTHER" id="PTHR43085">
    <property type="entry name" value="HEXOKINASE FAMILY MEMBER"/>
    <property type="match status" value="1"/>
</dbReference>
<keyword evidence="3 5" id="KW-0418">Kinase</keyword>
<gene>
    <name evidence="5" type="ORF">PGX00_20680</name>
</gene>
<evidence type="ECO:0000256" key="1">
    <source>
        <dbReference type="ARBA" id="ARBA00010688"/>
    </source>
</evidence>
<comment type="caution">
    <text evidence="5">The sequence shown here is derived from an EMBL/GenBank/DDBJ whole genome shotgun (WGS) entry which is preliminary data.</text>
</comment>
<dbReference type="InterPro" id="IPR011611">
    <property type="entry name" value="PfkB_dom"/>
</dbReference>
<accession>A0ABT4YXP9</accession>
<dbReference type="Pfam" id="PF00294">
    <property type="entry name" value="PfkB"/>
    <property type="match status" value="1"/>
</dbReference>
<evidence type="ECO:0000256" key="3">
    <source>
        <dbReference type="ARBA" id="ARBA00022777"/>
    </source>
</evidence>
<dbReference type="GO" id="GO:0016301">
    <property type="term" value="F:kinase activity"/>
    <property type="evidence" value="ECO:0007669"/>
    <property type="project" value="UniProtKB-KW"/>
</dbReference>
<dbReference type="PROSITE" id="PS00584">
    <property type="entry name" value="PFKB_KINASES_2"/>
    <property type="match status" value="1"/>
</dbReference>
<dbReference type="InterPro" id="IPR050306">
    <property type="entry name" value="PfkB_Carbo_kinase"/>
</dbReference>
<feature type="domain" description="Carbohydrate kinase PfkB" evidence="4">
    <location>
        <begin position="5"/>
        <end position="301"/>
    </location>
</feature>
<dbReference type="SUPFAM" id="SSF53613">
    <property type="entry name" value="Ribokinase-like"/>
    <property type="match status" value="1"/>
</dbReference>
<sequence length="308" mass="34229">MNINRVAIIGECMVELRKTAQGLEQGFGGDTLNTAVYLSRLTYPSNITTSYVTGLGSDPFSSDMLAQWRDENLDTQLVHQVENRVPGIYAIETAPDGERNFYYWRNESAAKFWLRDQSIDELVENLSSHQLIYLSGISLAILPDDCRQTLIKTLKLCKAQGTMIAFDNNYRPALWGSIQEAQEWYREILALTDIAFLTYDDEVMLWGDKNEQDSISRTQSFGVEEIVIKRGAEACFVISDNQLTEVPASQITNIIDTTAAGDSFSAGYLAKRILGGSKKESALAGHKVAGTVIQHRGAVIPKNMTPTL</sequence>
<dbReference type="InterPro" id="IPR002173">
    <property type="entry name" value="Carboh/pur_kinase_PfkB_CS"/>
</dbReference>
<keyword evidence="6" id="KW-1185">Reference proteome</keyword>